<dbReference type="SUPFAM" id="SSF69786">
    <property type="entry name" value="YggU-like"/>
    <property type="match status" value="1"/>
</dbReference>
<evidence type="ECO:0000313" key="4">
    <source>
        <dbReference type="Proteomes" id="UP001589670"/>
    </source>
</evidence>
<protein>
    <recommendedName>
        <fullName evidence="2">UPF0235 protein ACFFU4_03740</fullName>
    </recommendedName>
</protein>
<reference evidence="3 4" key="1">
    <citation type="submission" date="2024-09" db="EMBL/GenBank/DDBJ databases">
        <authorList>
            <person name="Sun Q."/>
            <person name="Mori K."/>
        </authorList>
    </citation>
    <scope>NUCLEOTIDE SEQUENCE [LARGE SCALE GENOMIC DNA]</scope>
    <source>
        <strain evidence="3 4">CECT 9424</strain>
    </source>
</reference>
<comment type="caution">
    <text evidence="3">The sequence shown here is derived from an EMBL/GenBank/DDBJ whole genome shotgun (WGS) entry which is preliminary data.</text>
</comment>
<dbReference type="InterPro" id="IPR003746">
    <property type="entry name" value="DUF167"/>
</dbReference>
<name>A0ABV5HWQ9_9RHOB</name>
<dbReference type="EMBL" id="JBHMEC010000008">
    <property type="protein sequence ID" value="MFB9148859.1"/>
    <property type="molecule type" value="Genomic_DNA"/>
</dbReference>
<evidence type="ECO:0000313" key="3">
    <source>
        <dbReference type="EMBL" id="MFB9148859.1"/>
    </source>
</evidence>
<dbReference type="Proteomes" id="UP001589670">
    <property type="component" value="Unassembled WGS sequence"/>
</dbReference>
<gene>
    <name evidence="3" type="ORF">ACFFU4_03740</name>
</gene>
<dbReference type="Gene3D" id="3.30.1200.10">
    <property type="entry name" value="YggU-like"/>
    <property type="match status" value="1"/>
</dbReference>
<sequence>MSRDVPDLGHLAVRGTRIALRVTPRASRARIAVEGDVLRIYVTAPPEAGKANDAVQVLLAKAVGVPKTRLRLVRGQTARDKVFEVL</sequence>
<dbReference type="HAMAP" id="MF_00634">
    <property type="entry name" value="UPF0235"/>
    <property type="match status" value="1"/>
</dbReference>
<dbReference type="NCBIfam" id="TIGR00251">
    <property type="entry name" value="DUF167 family protein"/>
    <property type="match status" value="1"/>
</dbReference>
<comment type="similarity">
    <text evidence="1 2">Belongs to the UPF0235 family.</text>
</comment>
<organism evidence="3 4">
    <name type="scientific">Roseovarius ramblicola</name>
    <dbReference type="NCBI Taxonomy" id="2022336"/>
    <lineage>
        <taxon>Bacteria</taxon>
        <taxon>Pseudomonadati</taxon>
        <taxon>Pseudomonadota</taxon>
        <taxon>Alphaproteobacteria</taxon>
        <taxon>Rhodobacterales</taxon>
        <taxon>Roseobacteraceae</taxon>
        <taxon>Roseovarius</taxon>
    </lineage>
</organism>
<dbReference type="RefSeq" id="WP_377067189.1">
    <property type="nucleotide sequence ID" value="NZ_JBHMEC010000008.1"/>
</dbReference>
<evidence type="ECO:0000256" key="1">
    <source>
        <dbReference type="ARBA" id="ARBA00010364"/>
    </source>
</evidence>
<dbReference type="InterPro" id="IPR036591">
    <property type="entry name" value="YggU-like_sf"/>
</dbReference>
<accession>A0ABV5HWQ9</accession>
<evidence type="ECO:0000256" key="2">
    <source>
        <dbReference type="HAMAP-Rule" id="MF_00634"/>
    </source>
</evidence>
<dbReference type="SMART" id="SM01152">
    <property type="entry name" value="DUF167"/>
    <property type="match status" value="1"/>
</dbReference>
<dbReference type="Pfam" id="PF02594">
    <property type="entry name" value="DUF167"/>
    <property type="match status" value="1"/>
</dbReference>
<proteinExistence type="inferred from homology"/>
<keyword evidence="4" id="KW-1185">Reference proteome</keyword>